<evidence type="ECO:0000313" key="8">
    <source>
        <dbReference type="Proteomes" id="UP001652431"/>
    </source>
</evidence>
<dbReference type="PANTHER" id="PTHR43255">
    <property type="entry name" value="IRON-SULFUR-BINDING OXIDOREDUCTASE FADF-RELATED-RELATED"/>
    <property type="match status" value="1"/>
</dbReference>
<sequence>MAEEKKQCIHCGACTGNCDFLRKYQMDIGNEEKVKELAYHCFLCGKCGSVCPAGIDGREVFLQARRSLTAENGGKVAADGYDMLVKEKQNYIFRNYKNVTAGTVLFPGCNFPSFYPKTTKMLAALLKKKGIGTVYDCCGKPIAELGLAVQEERIIRQIDERLKKAGVEEVIMLCPNCYYFLKGKLSVRVTGIYEALERLGIGRRIEEDRMYLFTPCPDKESRLWQQQMRSFLPENVRVIDEIQCCGLGGCARGKEPEISAGFTEKLREKNYKNIYTYCGSCAGKFARDGMKNVHHMLVDILETGELPDTAKSMINRTMSKFW</sequence>
<keyword evidence="5" id="KW-0411">Iron-sulfur</keyword>
<gene>
    <name evidence="7" type="ORF">OCV99_00220</name>
</gene>
<comment type="caution">
    <text evidence="7">The sequence shown here is derived from an EMBL/GenBank/DDBJ whole genome shotgun (WGS) entry which is preliminary data.</text>
</comment>
<dbReference type="Proteomes" id="UP001652431">
    <property type="component" value="Unassembled WGS sequence"/>
</dbReference>
<evidence type="ECO:0000256" key="4">
    <source>
        <dbReference type="ARBA" id="ARBA00023004"/>
    </source>
</evidence>
<evidence type="ECO:0000256" key="3">
    <source>
        <dbReference type="ARBA" id="ARBA00023002"/>
    </source>
</evidence>
<dbReference type="PROSITE" id="PS00198">
    <property type="entry name" value="4FE4S_FER_1"/>
    <property type="match status" value="1"/>
</dbReference>
<reference evidence="7 8" key="1">
    <citation type="journal article" date="2021" name="ISME Commun">
        <title>Automated analysis of genomic sequences facilitates high-throughput and comprehensive description of bacteria.</title>
        <authorList>
            <person name="Hitch T.C.A."/>
        </authorList>
    </citation>
    <scope>NUCLEOTIDE SEQUENCE [LARGE SCALE GENOMIC DNA]</scope>
    <source>
        <strain evidence="7 8">Sanger_03</strain>
    </source>
</reference>
<protein>
    <submittedName>
        <fullName evidence="7">(Fe-S)-binding protein</fullName>
    </submittedName>
</protein>
<organism evidence="7 8">
    <name type="scientific">Dorea acetigenes</name>
    <dbReference type="NCBI Taxonomy" id="2981787"/>
    <lineage>
        <taxon>Bacteria</taxon>
        <taxon>Bacillati</taxon>
        <taxon>Bacillota</taxon>
        <taxon>Clostridia</taxon>
        <taxon>Lachnospirales</taxon>
        <taxon>Lachnospiraceae</taxon>
        <taxon>Dorea</taxon>
    </lineage>
</organism>
<dbReference type="PANTHER" id="PTHR43255:SF1">
    <property type="entry name" value="IRON-SULFUR-BINDING OXIDOREDUCTASE FADF-RELATED"/>
    <property type="match status" value="1"/>
</dbReference>
<keyword evidence="2" id="KW-0479">Metal-binding</keyword>
<dbReference type="Gene3D" id="3.30.70.20">
    <property type="match status" value="1"/>
</dbReference>
<keyword evidence="3" id="KW-0560">Oxidoreductase</keyword>
<feature type="domain" description="4Fe-4S ferredoxin-type" evidence="6">
    <location>
        <begin position="1"/>
        <end position="29"/>
    </location>
</feature>
<keyword evidence="4" id="KW-0408">Iron</keyword>
<dbReference type="EMBL" id="JAOQJU010000001">
    <property type="protein sequence ID" value="MCU6684991.1"/>
    <property type="molecule type" value="Genomic_DNA"/>
</dbReference>
<dbReference type="InterPro" id="IPR017896">
    <property type="entry name" value="4Fe4S_Fe-S-bd"/>
</dbReference>
<accession>A0ABT2RI21</accession>
<dbReference type="InterPro" id="IPR017900">
    <property type="entry name" value="4Fe4S_Fe_S_CS"/>
</dbReference>
<evidence type="ECO:0000313" key="7">
    <source>
        <dbReference type="EMBL" id="MCU6684991.1"/>
    </source>
</evidence>
<dbReference type="Pfam" id="PF13183">
    <property type="entry name" value="Fer4_8"/>
    <property type="match status" value="1"/>
</dbReference>
<proteinExistence type="predicted"/>
<name>A0ABT2RI21_9FIRM</name>
<dbReference type="InterPro" id="IPR051460">
    <property type="entry name" value="HdrC_iron-sulfur_subunit"/>
</dbReference>
<evidence type="ECO:0000256" key="5">
    <source>
        <dbReference type="ARBA" id="ARBA00023014"/>
    </source>
</evidence>
<dbReference type="Pfam" id="PF02754">
    <property type="entry name" value="CCG"/>
    <property type="match status" value="2"/>
</dbReference>
<keyword evidence="1" id="KW-0004">4Fe-4S</keyword>
<evidence type="ECO:0000259" key="6">
    <source>
        <dbReference type="PROSITE" id="PS51379"/>
    </source>
</evidence>
<dbReference type="PROSITE" id="PS51379">
    <property type="entry name" value="4FE4S_FER_2"/>
    <property type="match status" value="1"/>
</dbReference>
<evidence type="ECO:0000256" key="2">
    <source>
        <dbReference type="ARBA" id="ARBA00022723"/>
    </source>
</evidence>
<keyword evidence="8" id="KW-1185">Reference proteome</keyword>
<dbReference type="RefSeq" id="WP_227192732.1">
    <property type="nucleotide sequence ID" value="NZ_JAOQJU010000001.1"/>
</dbReference>
<evidence type="ECO:0000256" key="1">
    <source>
        <dbReference type="ARBA" id="ARBA00022485"/>
    </source>
</evidence>
<dbReference type="InterPro" id="IPR004017">
    <property type="entry name" value="Cys_rich_dom"/>
</dbReference>
<dbReference type="SUPFAM" id="SSF46548">
    <property type="entry name" value="alpha-helical ferredoxin"/>
    <property type="match status" value="1"/>
</dbReference>